<evidence type="ECO:0000256" key="4">
    <source>
        <dbReference type="SAM" id="MobiDB-lite"/>
    </source>
</evidence>
<dbReference type="InterPro" id="IPR045087">
    <property type="entry name" value="Cu-oxidase_fam"/>
</dbReference>
<accession>A0A232F0V0</accession>
<keyword evidence="7" id="KW-1185">Reference proteome</keyword>
<sequence length="316" mass="35225">MDGNDIEPVEGISYSNIYDSFDSVVTEMFDHWGLGSCRTRNSTTRVHQVSILRYESAELSDPKAPVGYDIPETPTDARILNPHNKGTEDPMAVSIPLLRSIAKNDETSLGKPDHHPGQIQNNVSATANHIGLKLPSFPPLSQPDMIRDDTFCNSTTLADKNCIDNECACTHVLQVKLNRVVELVIVDEAMKALAEQVSVDLVKKLDREGKIKRNLNQAPLEDTVEVSTNGYTIVRFHATNPGQFNYITLSSTPINIHATVIDTPKVCVISISGYWLYHCHVDRHTNIGMALIFKVGKQRLSSRPEILSDLWRLLVR</sequence>
<dbReference type="InterPro" id="IPR033138">
    <property type="entry name" value="Cu_oxidase_CS"/>
</dbReference>
<keyword evidence="1" id="KW-0479">Metal-binding</keyword>
<feature type="region of interest" description="Disordered" evidence="4">
    <location>
        <begin position="63"/>
        <end position="86"/>
    </location>
</feature>
<dbReference type="GO" id="GO:0005507">
    <property type="term" value="F:copper ion binding"/>
    <property type="evidence" value="ECO:0007669"/>
    <property type="project" value="InterPro"/>
</dbReference>
<comment type="caution">
    <text evidence="6">The sequence shown here is derived from an EMBL/GenBank/DDBJ whole genome shotgun (WGS) entry which is preliminary data.</text>
</comment>
<protein>
    <recommendedName>
        <fullName evidence="5">Plastocyanin-like domain-containing protein</fullName>
    </recommendedName>
</protein>
<evidence type="ECO:0000256" key="1">
    <source>
        <dbReference type="ARBA" id="ARBA00022723"/>
    </source>
</evidence>
<dbReference type="EMBL" id="NNAY01001408">
    <property type="protein sequence ID" value="OXU24077.1"/>
    <property type="molecule type" value="Genomic_DNA"/>
</dbReference>
<gene>
    <name evidence="6" type="ORF">TSAR_003554</name>
</gene>
<dbReference type="GO" id="GO:0016491">
    <property type="term" value="F:oxidoreductase activity"/>
    <property type="evidence" value="ECO:0007669"/>
    <property type="project" value="UniProtKB-KW"/>
</dbReference>
<evidence type="ECO:0000313" key="7">
    <source>
        <dbReference type="Proteomes" id="UP000215335"/>
    </source>
</evidence>
<evidence type="ECO:0000313" key="6">
    <source>
        <dbReference type="EMBL" id="OXU24077.1"/>
    </source>
</evidence>
<feature type="domain" description="Plastocyanin-like" evidence="5">
    <location>
        <begin position="272"/>
        <end position="297"/>
    </location>
</feature>
<dbReference type="PROSITE" id="PS00079">
    <property type="entry name" value="MULTICOPPER_OXIDASE1"/>
    <property type="match status" value="1"/>
</dbReference>
<dbReference type="Pfam" id="PF07731">
    <property type="entry name" value="Cu-oxidase_2"/>
    <property type="match status" value="2"/>
</dbReference>
<proteinExistence type="predicted"/>
<dbReference type="STRING" id="543379.A0A232F0V0"/>
<dbReference type="InterPro" id="IPR008972">
    <property type="entry name" value="Cupredoxin"/>
</dbReference>
<keyword evidence="3" id="KW-0186">Copper</keyword>
<reference evidence="6 7" key="1">
    <citation type="journal article" date="2017" name="Curr. Biol.">
        <title>The Evolution of Venom by Co-option of Single-Copy Genes.</title>
        <authorList>
            <person name="Martinson E.O."/>
            <person name="Mrinalini"/>
            <person name="Kelkar Y.D."/>
            <person name="Chang C.H."/>
            <person name="Werren J.H."/>
        </authorList>
    </citation>
    <scope>NUCLEOTIDE SEQUENCE [LARGE SCALE GENOMIC DNA]</scope>
    <source>
        <strain evidence="6 7">Alberta</strain>
        <tissue evidence="6">Whole body</tissue>
    </source>
</reference>
<dbReference type="AlphaFoldDB" id="A0A232F0V0"/>
<keyword evidence="2" id="KW-0560">Oxidoreductase</keyword>
<dbReference type="PANTHER" id="PTHR11709:SF394">
    <property type="entry name" value="FI03373P-RELATED"/>
    <property type="match status" value="1"/>
</dbReference>
<feature type="domain" description="Plastocyanin-like" evidence="5">
    <location>
        <begin position="161"/>
        <end position="246"/>
    </location>
</feature>
<dbReference type="SUPFAM" id="SSF49503">
    <property type="entry name" value="Cupredoxins"/>
    <property type="match status" value="1"/>
</dbReference>
<evidence type="ECO:0000256" key="2">
    <source>
        <dbReference type="ARBA" id="ARBA00023002"/>
    </source>
</evidence>
<dbReference type="GO" id="GO:0005886">
    <property type="term" value="C:plasma membrane"/>
    <property type="evidence" value="ECO:0007669"/>
    <property type="project" value="TreeGrafter"/>
</dbReference>
<dbReference type="PANTHER" id="PTHR11709">
    <property type="entry name" value="MULTI-COPPER OXIDASE"/>
    <property type="match status" value="1"/>
</dbReference>
<dbReference type="Gene3D" id="2.60.40.420">
    <property type="entry name" value="Cupredoxins - blue copper proteins"/>
    <property type="match status" value="1"/>
</dbReference>
<dbReference type="Proteomes" id="UP000215335">
    <property type="component" value="Unassembled WGS sequence"/>
</dbReference>
<name>A0A232F0V0_9HYME</name>
<evidence type="ECO:0000256" key="3">
    <source>
        <dbReference type="ARBA" id="ARBA00023008"/>
    </source>
</evidence>
<evidence type="ECO:0000259" key="5">
    <source>
        <dbReference type="Pfam" id="PF07731"/>
    </source>
</evidence>
<organism evidence="6 7">
    <name type="scientific">Trichomalopsis sarcophagae</name>
    <dbReference type="NCBI Taxonomy" id="543379"/>
    <lineage>
        <taxon>Eukaryota</taxon>
        <taxon>Metazoa</taxon>
        <taxon>Ecdysozoa</taxon>
        <taxon>Arthropoda</taxon>
        <taxon>Hexapoda</taxon>
        <taxon>Insecta</taxon>
        <taxon>Pterygota</taxon>
        <taxon>Neoptera</taxon>
        <taxon>Endopterygota</taxon>
        <taxon>Hymenoptera</taxon>
        <taxon>Apocrita</taxon>
        <taxon>Proctotrupomorpha</taxon>
        <taxon>Chalcidoidea</taxon>
        <taxon>Pteromalidae</taxon>
        <taxon>Pteromalinae</taxon>
        <taxon>Trichomalopsis</taxon>
    </lineage>
</organism>
<dbReference type="InterPro" id="IPR011706">
    <property type="entry name" value="Cu-oxidase_C"/>
</dbReference>
<dbReference type="GO" id="GO:0006826">
    <property type="term" value="P:iron ion transport"/>
    <property type="evidence" value="ECO:0007669"/>
    <property type="project" value="TreeGrafter"/>
</dbReference>
<dbReference type="InterPro" id="IPR002355">
    <property type="entry name" value="Cu_oxidase_Cu_BS"/>
</dbReference>
<dbReference type="PROSITE" id="PS00080">
    <property type="entry name" value="MULTICOPPER_OXIDASE2"/>
    <property type="match status" value="1"/>
</dbReference>